<dbReference type="SUPFAM" id="SSF56784">
    <property type="entry name" value="HAD-like"/>
    <property type="match status" value="1"/>
</dbReference>
<evidence type="ECO:0000256" key="1">
    <source>
        <dbReference type="ARBA" id="ARBA00022990"/>
    </source>
</evidence>
<protein>
    <submittedName>
        <fullName evidence="3">Uncharacterized protein</fullName>
    </submittedName>
</protein>
<dbReference type="Gene3D" id="3.40.50.1000">
    <property type="entry name" value="HAD superfamily/HAD-like"/>
    <property type="match status" value="1"/>
</dbReference>
<dbReference type="SFLD" id="SFLDG01129">
    <property type="entry name" value="C1.5:_HAD__Beta-PGM__Phosphata"/>
    <property type="match status" value="1"/>
</dbReference>
<dbReference type="InterPro" id="IPR023198">
    <property type="entry name" value="PGP-like_dom2"/>
</dbReference>
<dbReference type="AlphaFoldDB" id="A0A914BVW5"/>
<dbReference type="WBParaSite" id="ACRNAN_Path_1111.g4279.t2">
    <property type="protein sequence ID" value="ACRNAN_Path_1111.g4279.t2"/>
    <property type="gene ID" value="ACRNAN_Path_1111.g4279"/>
</dbReference>
<dbReference type="InterPro" id="IPR052898">
    <property type="entry name" value="ACAD10-like"/>
</dbReference>
<dbReference type="InterPro" id="IPR023214">
    <property type="entry name" value="HAD_sf"/>
</dbReference>
<dbReference type="NCBIfam" id="TIGR01509">
    <property type="entry name" value="HAD-SF-IA-v3"/>
    <property type="match status" value="1"/>
</dbReference>
<dbReference type="PANTHER" id="PTHR47829:SF1">
    <property type="entry name" value="HAD FAMILY PHOSPHATASE"/>
    <property type="match status" value="1"/>
</dbReference>
<evidence type="ECO:0000313" key="2">
    <source>
        <dbReference type="Proteomes" id="UP000887540"/>
    </source>
</evidence>
<dbReference type="Proteomes" id="UP000887540">
    <property type="component" value="Unplaced"/>
</dbReference>
<dbReference type="CDD" id="cd02603">
    <property type="entry name" value="HAD_sEH-N_like"/>
    <property type="match status" value="1"/>
</dbReference>
<dbReference type="PANTHER" id="PTHR47829">
    <property type="entry name" value="HYDROLASE, PUTATIVE (AFU_ORTHOLOGUE AFUA_1G12880)-RELATED"/>
    <property type="match status" value="1"/>
</dbReference>
<dbReference type="Gene3D" id="1.10.150.240">
    <property type="entry name" value="Putative phosphatase, domain 2"/>
    <property type="match status" value="1"/>
</dbReference>
<proteinExistence type="predicted"/>
<dbReference type="SFLD" id="SFLDS00003">
    <property type="entry name" value="Haloacid_Dehalogenase"/>
    <property type="match status" value="1"/>
</dbReference>
<accession>A0A914BVW5</accession>
<dbReference type="InterPro" id="IPR011945">
    <property type="entry name" value="HAD-SF_ppase_IA/epoxid_hydro_N"/>
</dbReference>
<organism evidence="2 3">
    <name type="scientific">Acrobeloides nanus</name>
    <dbReference type="NCBI Taxonomy" id="290746"/>
    <lineage>
        <taxon>Eukaryota</taxon>
        <taxon>Metazoa</taxon>
        <taxon>Ecdysozoa</taxon>
        <taxon>Nematoda</taxon>
        <taxon>Chromadorea</taxon>
        <taxon>Rhabditida</taxon>
        <taxon>Tylenchina</taxon>
        <taxon>Cephalobomorpha</taxon>
        <taxon>Cephaloboidea</taxon>
        <taxon>Cephalobidae</taxon>
        <taxon>Acrobeloides</taxon>
    </lineage>
</organism>
<name>A0A914BVW5_9BILA</name>
<dbReference type="InterPro" id="IPR006439">
    <property type="entry name" value="HAD-SF_hydro_IA"/>
</dbReference>
<sequence>MANSASQKRRIYWALSKSSQDKSIDGTYELSKSKAKMPQLKVVIFDFGGVIMSYRGTNAYWKDLEIERNLPEGSIRKTMLSSEFASISYDLFTGIKSAEEVEENEFIRIYNRQHNLNAKPFPVIRNWLCDDSKLVSYNENVLEAIKILRDSGIKTALLTNTYYIDKQRTKRRMPIDRALFDSVVESCAEGIMKPHPQIFKILLDRLDIRPEECVFVDDHYANCETAKMLGMKTVHVKNSDTESALIDLEDILNEDMLS</sequence>
<keyword evidence="1" id="KW-0007">Acetylation</keyword>
<dbReference type="Pfam" id="PF00702">
    <property type="entry name" value="Hydrolase"/>
    <property type="match status" value="1"/>
</dbReference>
<dbReference type="InterPro" id="IPR036412">
    <property type="entry name" value="HAD-like_sf"/>
</dbReference>
<keyword evidence="2" id="KW-1185">Reference proteome</keyword>
<evidence type="ECO:0000313" key="3">
    <source>
        <dbReference type="WBParaSite" id="ACRNAN_Path_1111.g4279.t2"/>
    </source>
</evidence>
<reference evidence="3" key="1">
    <citation type="submission" date="2022-11" db="UniProtKB">
        <authorList>
            <consortium name="WormBaseParasite"/>
        </authorList>
    </citation>
    <scope>IDENTIFICATION</scope>
</reference>
<dbReference type="NCBIfam" id="TIGR02247">
    <property type="entry name" value="HAD-1A3-hyp"/>
    <property type="match status" value="1"/>
</dbReference>